<feature type="transmembrane region" description="Helical" evidence="1">
    <location>
        <begin position="284"/>
        <end position="303"/>
    </location>
</feature>
<accession>A0A1H3GH25</accession>
<feature type="transmembrane region" description="Helical" evidence="1">
    <location>
        <begin position="141"/>
        <end position="160"/>
    </location>
</feature>
<feature type="domain" description="DUF418" evidence="2">
    <location>
        <begin position="227"/>
        <end position="390"/>
    </location>
</feature>
<evidence type="ECO:0000313" key="3">
    <source>
        <dbReference type="EMBL" id="SDY02591.1"/>
    </source>
</evidence>
<dbReference type="PANTHER" id="PTHR30590">
    <property type="entry name" value="INNER MEMBRANE PROTEIN"/>
    <property type="match status" value="1"/>
</dbReference>
<sequence length="404" mass="45363">MKPTAVNDRIDILDIARGLAIFGILLVNMEFFHTSLQAIQFQVEQWPDFWNQAAGKLVELLAAGKFIAIFSFLFGYGMIIFQERAVQKGRRFGALYSRRLLALLLFGLIHGLFIWYGDILVHYALLGFILLLFRKCRPKTLLVWSLMMLMLVPGLLLLSGSEASTPELSPEFQQRVDEWIEQDQIIYGSGSYGDILQQRISDWIASFANQIVFYPQILGLFLMGAYFARRKLLHDVSGNRAALVKVCLWTGVTGLGLSFLPGLLPLLAGSAAAGMGNTLELLRALLGFPLTGLFYITVLALFAGNNASKRVLQPLANTGRMAFTNYIMQSAAGTLIFYGYGLGWFGKVGPLFGSLIALLIFILQIVFSTLWLRRFQIGPLEWLWRTITYFSFSPIRKNRLGSER</sequence>
<feature type="transmembrane region" description="Helical" evidence="1">
    <location>
        <begin position="241"/>
        <end position="264"/>
    </location>
</feature>
<organism evidence="3 4">
    <name type="scientific">Evansella caseinilytica</name>
    <dbReference type="NCBI Taxonomy" id="1503961"/>
    <lineage>
        <taxon>Bacteria</taxon>
        <taxon>Bacillati</taxon>
        <taxon>Bacillota</taxon>
        <taxon>Bacilli</taxon>
        <taxon>Bacillales</taxon>
        <taxon>Bacillaceae</taxon>
        <taxon>Evansella</taxon>
    </lineage>
</organism>
<name>A0A1H3GH25_9BACI</name>
<dbReference type="InterPro" id="IPR007349">
    <property type="entry name" value="DUF418"/>
</dbReference>
<evidence type="ECO:0000256" key="1">
    <source>
        <dbReference type="SAM" id="Phobius"/>
    </source>
</evidence>
<feature type="transmembrane region" description="Helical" evidence="1">
    <location>
        <begin position="323"/>
        <end position="345"/>
    </location>
</feature>
<evidence type="ECO:0000313" key="4">
    <source>
        <dbReference type="Proteomes" id="UP000198935"/>
    </source>
</evidence>
<dbReference type="Pfam" id="PF04235">
    <property type="entry name" value="DUF418"/>
    <property type="match status" value="1"/>
</dbReference>
<keyword evidence="1" id="KW-0472">Membrane</keyword>
<keyword evidence="4" id="KW-1185">Reference proteome</keyword>
<dbReference type="EMBL" id="FNPI01000001">
    <property type="protein sequence ID" value="SDY02591.1"/>
    <property type="molecule type" value="Genomic_DNA"/>
</dbReference>
<reference evidence="4" key="1">
    <citation type="submission" date="2016-10" db="EMBL/GenBank/DDBJ databases">
        <authorList>
            <person name="Varghese N."/>
            <person name="Submissions S."/>
        </authorList>
    </citation>
    <scope>NUCLEOTIDE SEQUENCE [LARGE SCALE GENOMIC DNA]</scope>
    <source>
        <strain evidence="4">SP</strain>
    </source>
</reference>
<dbReference type="InterPro" id="IPR052529">
    <property type="entry name" value="Bact_Transport_Assoc"/>
</dbReference>
<keyword evidence="1" id="KW-1133">Transmembrane helix</keyword>
<feature type="transmembrane region" description="Helical" evidence="1">
    <location>
        <begin position="119"/>
        <end position="134"/>
    </location>
</feature>
<feature type="transmembrane region" description="Helical" evidence="1">
    <location>
        <begin position="211"/>
        <end position="229"/>
    </location>
</feature>
<evidence type="ECO:0000259" key="2">
    <source>
        <dbReference type="Pfam" id="PF04235"/>
    </source>
</evidence>
<protein>
    <recommendedName>
        <fullName evidence="2">DUF418 domain-containing protein</fullName>
    </recommendedName>
</protein>
<feature type="transmembrane region" description="Helical" evidence="1">
    <location>
        <begin position="19"/>
        <end position="40"/>
    </location>
</feature>
<keyword evidence="1" id="KW-0812">Transmembrane</keyword>
<feature type="transmembrane region" description="Helical" evidence="1">
    <location>
        <begin position="60"/>
        <end position="81"/>
    </location>
</feature>
<dbReference type="OrthoDB" id="9807744at2"/>
<feature type="transmembrane region" description="Helical" evidence="1">
    <location>
        <begin position="93"/>
        <end position="113"/>
    </location>
</feature>
<proteinExistence type="predicted"/>
<dbReference type="PANTHER" id="PTHR30590:SF2">
    <property type="entry name" value="INNER MEMBRANE PROTEIN"/>
    <property type="match status" value="1"/>
</dbReference>
<dbReference type="Proteomes" id="UP000198935">
    <property type="component" value="Unassembled WGS sequence"/>
</dbReference>
<dbReference type="AlphaFoldDB" id="A0A1H3GH25"/>
<feature type="transmembrane region" description="Helical" evidence="1">
    <location>
        <begin position="351"/>
        <end position="372"/>
    </location>
</feature>
<gene>
    <name evidence="3" type="ORF">SAMN05421736_101169</name>
</gene>